<dbReference type="Proteomes" id="UP000005713">
    <property type="component" value="Unassembled WGS sequence"/>
</dbReference>
<protein>
    <recommendedName>
        <fullName evidence="3">HPt domain-containing protein</fullName>
    </recommendedName>
</protein>
<evidence type="ECO:0000313" key="1">
    <source>
        <dbReference type="EMBL" id="EBA05899.1"/>
    </source>
</evidence>
<accession>A3KAA8</accession>
<comment type="caution">
    <text evidence="1">The sequence shown here is derived from an EMBL/GenBank/DDBJ whole genome shotgun (WGS) entry which is preliminary data.</text>
</comment>
<sequence length="126" mass="14042">MKQVTYMSPVEYPDMDPAQIRTLCADLGLHQAEDVICRAMEELAQKLCQVQDMAISGPRQDMHKTLRSLSAIALQIGMTSLSRVAHDVMTCIEFGDIVAESATLARLARTGERSLTQLWDINEFSI</sequence>
<reference evidence="1 2" key="1">
    <citation type="submission" date="2006-06" db="EMBL/GenBank/DDBJ databases">
        <authorList>
            <person name="Moran M.A."/>
            <person name="Ferriera S."/>
            <person name="Johnson J."/>
            <person name="Kravitz S."/>
            <person name="Beeson K."/>
            <person name="Sutton G."/>
            <person name="Rogers Y.-H."/>
            <person name="Friedman R."/>
            <person name="Frazier M."/>
            <person name="Venter J.C."/>
        </authorList>
    </citation>
    <scope>NUCLEOTIDE SEQUENCE [LARGE SCALE GENOMIC DNA]</scope>
    <source>
        <strain evidence="1 2">E-37</strain>
    </source>
</reference>
<keyword evidence="2" id="KW-1185">Reference proteome</keyword>
<dbReference type="EMBL" id="AAYA01000021">
    <property type="protein sequence ID" value="EBA05899.1"/>
    <property type="molecule type" value="Genomic_DNA"/>
</dbReference>
<dbReference type="AlphaFoldDB" id="A3KAA8"/>
<evidence type="ECO:0000313" key="2">
    <source>
        <dbReference type="Proteomes" id="UP000005713"/>
    </source>
</evidence>
<proteinExistence type="predicted"/>
<gene>
    <name evidence="1" type="ORF">SSE37_15783</name>
</gene>
<organism evidence="1 2">
    <name type="scientific">Sagittula stellata (strain ATCC 700073 / DSM 11524 / E-37)</name>
    <dbReference type="NCBI Taxonomy" id="388399"/>
    <lineage>
        <taxon>Bacteria</taxon>
        <taxon>Pseudomonadati</taxon>
        <taxon>Pseudomonadota</taxon>
        <taxon>Alphaproteobacteria</taxon>
        <taxon>Rhodobacterales</taxon>
        <taxon>Roseobacteraceae</taxon>
        <taxon>Sagittula</taxon>
    </lineage>
</organism>
<dbReference type="eggNOG" id="ENOG5032T89">
    <property type="taxonomic scope" value="Bacteria"/>
</dbReference>
<evidence type="ECO:0008006" key="3">
    <source>
        <dbReference type="Google" id="ProtNLM"/>
    </source>
</evidence>
<name>A3KAA8_SAGS3</name>